<dbReference type="PANTHER" id="PTHR37489">
    <property type="entry name" value="DUF3500 DOMAIN-CONTAINING PROTEIN"/>
    <property type="match status" value="1"/>
</dbReference>
<keyword evidence="2" id="KW-1185">Reference proteome</keyword>
<dbReference type="Pfam" id="PF12006">
    <property type="entry name" value="DUF3500"/>
    <property type="match status" value="1"/>
</dbReference>
<sequence>MPHPNPAQRMVDAARAWLDGLDEQQRAAAQLPWPSDEERRLWFYTPTDHGGLPLQAMRSAQQSLAMRLLHSGLSTAGYVTASTIMGLENVLDHVEGFTVDWGRERGRDPQLYWMRVFGEPTLHGPWSWRFGGHHVSVQHLVLDGRVQASTPCFLGADPAESPLLGPHLLRPLGGVEDLGRDLARSLDEGQTGRALLTPIAPVDIVGGNRSRVGDTDHEIRPLWDTFRGRFTEQRLADRVVAMHEGAEEKAGFRPSDHEAVTLTAGPKGVPAADLTTDQQQMLRALLEVYTGRIPDELAEAEAEKFRGDKLLDVHFAWAGGIERGQPHYYRIQGPRFLAEYDNTQRDVNHIHSVWRDPEGDFGEDVLAQHRARFHRNG</sequence>
<dbReference type="STRING" id="260086.SAMN05216207_105415"/>
<evidence type="ECO:0000313" key="2">
    <source>
        <dbReference type="Proteomes" id="UP000199614"/>
    </source>
</evidence>
<reference evidence="1 2" key="1">
    <citation type="submission" date="2016-10" db="EMBL/GenBank/DDBJ databases">
        <authorList>
            <person name="de Groot N.N."/>
        </authorList>
    </citation>
    <scope>NUCLEOTIDE SEQUENCE [LARGE SCALE GENOMIC DNA]</scope>
    <source>
        <strain evidence="1 2">CGMCC 4.1877</strain>
    </source>
</reference>
<protein>
    <recommendedName>
        <fullName evidence="3">DUF3500 domain-containing protein</fullName>
    </recommendedName>
</protein>
<name>A0A1I5GZT1_PSUAM</name>
<organism evidence="1 2">
    <name type="scientific">Pseudonocardia ammonioxydans</name>
    <dbReference type="NCBI Taxonomy" id="260086"/>
    <lineage>
        <taxon>Bacteria</taxon>
        <taxon>Bacillati</taxon>
        <taxon>Actinomycetota</taxon>
        <taxon>Actinomycetes</taxon>
        <taxon>Pseudonocardiales</taxon>
        <taxon>Pseudonocardiaceae</taxon>
        <taxon>Pseudonocardia</taxon>
    </lineage>
</organism>
<proteinExistence type="predicted"/>
<evidence type="ECO:0000313" key="1">
    <source>
        <dbReference type="EMBL" id="SFO41568.1"/>
    </source>
</evidence>
<dbReference type="AlphaFoldDB" id="A0A1I5GZT1"/>
<accession>A0A1I5GZT1</accession>
<gene>
    <name evidence="1" type="ORF">SAMN05216207_105415</name>
</gene>
<evidence type="ECO:0008006" key="3">
    <source>
        <dbReference type="Google" id="ProtNLM"/>
    </source>
</evidence>
<dbReference type="InterPro" id="IPR021889">
    <property type="entry name" value="DUF3500"/>
</dbReference>
<dbReference type="RefSeq" id="WP_245773892.1">
    <property type="nucleotide sequence ID" value="NZ_FOUY01000054.1"/>
</dbReference>
<dbReference type="PANTHER" id="PTHR37489:SF1">
    <property type="entry name" value="DUF3500 DOMAIN-CONTAINING PROTEIN"/>
    <property type="match status" value="1"/>
</dbReference>
<dbReference type="EMBL" id="FOUY01000054">
    <property type="protein sequence ID" value="SFO41568.1"/>
    <property type="molecule type" value="Genomic_DNA"/>
</dbReference>
<dbReference type="Proteomes" id="UP000199614">
    <property type="component" value="Unassembled WGS sequence"/>
</dbReference>